<accession>A0AAW5JXQ7</accession>
<dbReference type="EMBL" id="JANFYS010000267">
    <property type="protein sequence ID" value="MCQ4772010.1"/>
    <property type="molecule type" value="Genomic_DNA"/>
</dbReference>
<evidence type="ECO:0000313" key="2">
    <source>
        <dbReference type="EMBL" id="MCQ4772010.1"/>
    </source>
</evidence>
<dbReference type="GO" id="GO:0005975">
    <property type="term" value="P:carbohydrate metabolic process"/>
    <property type="evidence" value="ECO:0007669"/>
    <property type="project" value="InterPro"/>
</dbReference>
<dbReference type="Gene3D" id="3.40.50.2000">
    <property type="entry name" value="Glycogen Phosphorylase B"/>
    <property type="match status" value="2"/>
</dbReference>
<dbReference type="GO" id="GO:0008184">
    <property type="term" value="F:glycogen phosphorylase activity"/>
    <property type="evidence" value="ECO:0007669"/>
    <property type="project" value="InterPro"/>
</dbReference>
<sequence>MACRGPLSGYRILDMTQFESGTNPGKFKNVTNGIDHRRWLSEINPALDALIRECCGG</sequence>
<dbReference type="Pfam" id="PF00343">
    <property type="entry name" value="Phosphorylase"/>
    <property type="match status" value="1"/>
</dbReference>
<dbReference type="SUPFAM" id="SSF53756">
    <property type="entry name" value="UDP-Glycosyltransferase/glycogen phosphorylase"/>
    <property type="match status" value="1"/>
</dbReference>
<evidence type="ECO:0000313" key="3">
    <source>
        <dbReference type="Proteomes" id="UP001204562"/>
    </source>
</evidence>
<reference evidence="2" key="1">
    <citation type="submission" date="2022-06" db="EMBL/GenBank/DDBJ databases">
        <title>Isolation of gut microbiota from human fecal samples.</title>
        <authorList>
            <person name="Pamer E.G."/>
            <person name="Barat B."/>
            <person name="Waligurski E."/>
            <person name="Medina S."/>
            <person name="Paddock L."/>
            <person name="Mostad J."/>
        </authorList>
    </citation>
    <scope>NUCLEOTIDE SEQUENCE</scope>
    <source>
        <strain evidence="2">DFI.9.91</strain>
    </source>
</reference>
<proteinExistence type="inferred from homology"/>
<dbReference type="Proteomes" id="UP001204562">
    <property type="component" value="Unassembled WGS sequence"/>
</dbReference>
<comment type="similarity">
    <text evidence="1">Belongs to the glycogen phosphorylase family.</text>
</comment>
<protein>
    <submittedName>
        <fullName evidence="2">Glycogen/starch/alpha-glucan phosphorylase</fullName>
    </submittedName>
</protein>
<dbReference type="InterPro" id="IPR000811">
    <property type="entry name" value="Glyco_trans_35"/>
</dbReference>
<evidence type="ECO:0000256" key="1">
    <source>
        <dbReference type="ARBA" id="ARBA00006047"/>
    </source>
</evidence>
<gene>
    <name evidence="2" type="ORF">NE579_16520</name>
</gene>
<comment type="caution">
    <text evidence="2">The sequence shown here is derived from an EMBL/GenBank/DDBJ whole genome shotgun (WGS) entry which is preliminary data.</text>
</comment>
<name>A0AAW5JXQ7_9FIRM</name>
<dbReference type="AlphaFoldDB" id="A0AAW5JXQ7"/>
<organism evidence="2 3">
    <name type="scientific">Intestinimonas massiliensis</name>
    <name type="common">ex Afouda et al. 2020</name>
    <dbReference type="NCBI Taxonomy" id="1673721"/>
    <lineage>
        <taxon>Bacteria</taxon>
        <taxon>Bacillati</taxon>
        <taxon>Bacillota</taxon>
        <taxon>Clostridia</taxon>
        <taxon>Eubacteriales</taxon>
        <taxon>Intestinimonas</taxon>
    </lineage>
</organism>